<keyword evidence="5 10" id="KW-0067">ATP-binding</keyword>
<dbReference type="SUPFAM" id="SSF47323">
    <property type="entry name" value="Anticodon-binding domain of a subclass of class I aminoacyl-tRNA synthetases"/>
    <property type="match status" value="1"/>
</dbReference>
<dbReference type="GO" id="GO:0032543">
    <property type="term" value="P:mitochondrial translation"/>
    <property type="evidence" value="ECO:0007669"/>
    <property type="project" value="TreeGrafter"/>
</dbReference>
<keyword evidence="7 10" id="KW-0030">Aminoacyl-tRNA synthetase</keyword>
<dbReference type="Gene3D" id="3.90.740.10">
    <property type="entry name" value="Valyl/Leucyl/Isoleucyl-tRNA synthetase, editing domain"/>
    <property type="match status" value="1"/>
</dbReference>
<dbReference type="InterPro" id="IPR013155">
    <property type="entry name" value="M/V/L/I-tRNA-synth_anticd-bd"/>
</dbReference>
<evidence type="ECO:0000259" key="14">
    <source>
        <dbReference type="Pfam" id="PF13603"/>
    </source>
</evidence>
<dbReference type="InterPro" id="IPR002300">
    <property type="entry name" value="aa-tRNA-synth_Ia"/>
</dbReference>
<dbReference type="PANTHER" id="PTHR43740">
    <property type="entry name" value="LEUCYL-TRNA SYNTHETASE"/>
    <property type="match status" value="1"/>
</dbReference>
<dbReference type="InterPro" id="IPR009008">
    <property type="entry name" value="Val/Leu/Ile-tRNA-synth_edit"/>
</dbReference>
<dbReference type="Proteomes" id="UP000800041">
    <property type="component" value="Unassembled WGS sequence"/>
</dbReference>
<dbReference type="NCBIfam" id="TIGR00396">
    <property type="entry name" value="leuS_bact"/>
    <property type="match status" value="1"/>
</dbReference>
<protein>
    <recommendedName>
        <fullName evidence="2">leucine--tRNA ligase</fullName>
        <ecNumber evidence="2">6.1.1.4</ecNumber>
    </recommendedName>
    <alternativeName>
        <fullName evidence="8">Leucyl-tRNA synthetase</fullName>
    </alternativeName>
</protein>
<dbReference type="Pfam" id="PF00133">
    <property type="entry name" value="tRNA-synt_1"/>
    <property type="match status" value="2"/>
</dbReference>
<dbReference type="PRINTS" id="PR00985">
    <property type="entry name" value="TRNASYNTHLEU"/>
</dbReference>
<dbReference type="InterPro" id="IPR009080">
    <property type="entry name" value="tRNAsynth_Ia_anticodon-bd"/>
</dbReference>
<feature type="domain" description="Aminoacyl-tRNA synthetase class Ia" evidence="12">
    <location>
        <begin position="480"/>
        <end position="599"/>
    </location>
</feature>
<dbReference type="Gene3D" id="3.40.50.620">
    <property type="entry name" value="HUPs"/>
    <property type="match status" value="2"/>
</dbReference>
<dbReference type="FunFam" id="1.10.730.10:FF:000002">
    <property type="entry name" value="Leucine--tRNA ligase"/>
    <property type="match status" value="1"/>
</dbReference>
<evidence type="ECO:0000256" key="4">
    <source>
        <dbReference type="ARBA" id="ARBA00022741"/>
    </source>
</evidence>
<keyword evidence="4 10" id="KW-0547">Nucleotide-binding</keyword>
<comment type="similarity">
    <text evidence="1 10">Belongs to the class-I aminoacyl-tRNA synthetase family.</text>
</comment>
<feature type="domain" description="Methionyl/Valyl/Leucyl/Isoleucyl-tRNA synthetase anticodon-binding" evidence="13">
    <location>
        <begin position="823"/>
        <end position="955"/>
    </location>
</feature>
<keyword evidence="16" id="KW-1185">Reference proteome</keyword>
<dbReference type="SUPFAM" id="SSF50677">
    <property type="entry name" value="ValRS/IleRS/LeuRS editing domain"/>
    <property type="match status" value="1"/>
</dbReference>
<gene>
    <name evidence="15" type="ORF">K402DRAFT_347677</name>
</gene>
<dbReference type="AlphaFoldDB" id="A0A6G1HCC8"/>
<dbReference type="GO" id="GO:0005739">
    <property type="term" value="C:mitochondrion"/>
    <property type="evidence" value="ECO:0007669"/>
    <property type="project" value="TreeGrafter"/>
</dbReference>
<reference evidence="15" key="1">
    <citation type="journal article" date="2020" name="Stud. Mycol.">
        <title>101 Dothideomycetes genomes: a test case for predicting lifestyles and emergence of pathogens.</title>
        <authorList>
            <person name="Haridas S."/>
            <person name="Albert R."/>
            <person name="Binder M."/>
            <person name="Bloem J."/>
            <person name="Labutti K."/>
            <person name="Salamov A."/>
            <person name="Andreopoulos B."/>
            <person name="Baker S."/>
            <person name="Barry K."/>
            <person name="Bills G."/>
            <person name="Bluhm B."/>
            <person name="Cannon C."/>
            <person name="Castanera R."/>
            <person name="Culley D."/>
            <person name="Daum C."/>
            <person name="Ezra D."/>
            <person name="Gonzalez J."/>
            <person name="Henrissat B."/>
            <person name="Kuo A."/>
            <person name="Liang C."/>
            <person name="Lipzen A."/>
            <person name="Lutzoni F."/>
            <person name="Magnuson J."/>
            <person name="Mondo S."/>
            <person name="Nolan M."/>
            <person name="Ohm R."/>
            <person name="Pangilinan J."/>
            <person name="Park H.-J."/>
            <person name="Ramirez L."/>
            <person name="Alfaro M."/>
            <person name="Sun H."/>
            <person name="Tritt A."/>
            <person name="Yoshinaga Y."/>
            <person name="Zwiers L.-H."/>
            <person name="Turgeon B."/>
            <person name="Goodwin S."/>
            <person name="Spatafora J."/>
            <person name="Crous P."/>
            <person name="Grigoriev I."/>
        </authorList>
    </citation>
    <scope>NUCLEOTIDE SEQUENCE</scope>
    <source>
        <strain evidence="15">CBS 113979</strain>
    </source>
</reference>
<dbReference type="InterPro" id="IPR025709">
    <property type="entry name" value="Leu_tRNA-synth_edit"/>
</dbReference>
<dbReference type="EMBL" id="ML977141">
    <property type="protein sequence ID" value="KAF1990717.1"/>
    <property type="molecule type" value="Genomic_DNA"/>
</dbReference>
<dbReference type="GO" id="GO:0004823">
    <property type="term" value="F:leucine-tRNA ligase activity"/>
    <property type="evidence" value="ECO:0007669"/>
    <property type="project" value="UniProtKB-EC"/>
</dbReference>
<dbReference type="Pfam" id="PF13603">
    <property type="entry name" value="tRNA-synt_1_2"/>
    <property type="match status" value="1"/>
</dbReference>
<evidence type="ECO:0000256" key="5">
    <source>
        <dbReference type="ARBA" id="ARBA00022840"/>
    </source>
</evidence>
<evidence type="ECO:0000313" key="15">
    <source>
        <dbReference type="EMBL" id="KAF1990717.1"/>
    </source>
</evidence>
<dbReference type="CDD" id="cd00812">
    <property type="entry name" value="LeuRS_core"/>
    <property type="match status" value="1"/>
</dbReference>
<evidence type="ECO:0000256" key="10">
    <source>
        <dbReference type="RuleBase" id="RU363035"/>
    </source>
</evidence>
<dbReference type="PROSITE" id="PS00178">
    <property type="entry name" value="AA_TRNA_LIGASE_I"/>
    <property type="match status" value="1"/>
</dbReference>
<evidence type="ECO:0000259" key="13">
    <source>
        <dbReference type="Pfam" id="PF08264"/>
    </source>
</evidence>
<evidence type="ECO:0000259" key="12">
    <source>
        <dbReference type="Pfam" id="PF00133"/>
    </source>
</evidence>
<evidence type="ECO:0000256" key="7">
    <source>
        <dbReference type="ARBA" id="ARBA00023146"/>
    </source>
</evidence>
<comment type="catalytic activity">
    <reaction evidence="9">
        <text>tRNA(Leu) + L-leucine + ATP = L-leucyl-tRNA(Leu) + AMP + diphosphate</text>
        <dbReference type="Rhea" id="RHEA:11688"/>
        <dbReference type="Rhea" id="RHEA-COMP:9613"/>
        <dbReference type="Rhea" id="RHEA-COMP:9622"/>
        <dbReference type="ChEBI" id="CHEBI:30616"/>
        <dbReference type="ChEBI" id="CHEBI:33019"/>
        <dbReference type="ChEBI" id="CHEBI:57427"/>
        <dbReference type="ChEBI" id="CHEBI:78442"/>
        <dbReference type="ChEBI" id="CHEBI:78494"/>
        <dbReference type="ChEBI" id="CHEBI:456215"/>
        <dbReference type="EC" id="6.1.1.4"/>
    </reaction>
</comment>
<dbReference type="Pfam" id="PF08264">
    <property type="entry name" value="Anticodon_1"/>
    <property type="match status" value="1"/>
</dbReference>
<evidence type="ECO:0000256" key="3">
    <source>
        <dbReference type="ARBA" id="ARBA00022598"/>
    </source>
</evidence>
<dbReference type="InterPro" id="IPR014729">
    <property type="entry name" value="Rossmann-like_a/b/a_fold"/>
</dbReference>
<dbReference type="OrthoDB" id="15954at2759"/>
<feature type="domain" description="Aminoacyl-tRNA synthetase class Ia" evidence="12">
    <location>
        <begin position="47"/>
        <end position="250"/>
    </location>
</feature>
<evidence type="ECO:0000256" key="6">
    <source>
        <dbReference type="ARBA" id="ARBA00022917"/>
    </source>
</evidence>
<name>A0A6G1HCC8_9PEZI</name>
<evidence type="ECO:0000256" key="2">
    <source>
        <dbReference type="ARBA" id="ARBA00013164"/>
    </source>
</evidence>
<keyword evidence="3 10" id="KW-0436">Ligase</keyword>
<accession>A0A6G1HCC8</accession>
<dbReference type="PANTHER" id="PTHR43740:SF2">
    <property type="entry name" value="LEUCINE--TRNA LIGASE, MITOCHONDRIAL"/>
    <property type="match status" value="1"/>
</dbReference>
<evidence type="ECO:0000313" key="16">
    <source>
        <dbReference type="Proteomes" id="UP000800041"/>
    </source>
</evidence>
<dbReference type="GO" id="GO:0002161">
    <property type="term" value="F:aminoacyl-tRNA deacylase activity"/>
    <property type="evidence" value="ECO:0007669"/>
    <property type="project" value="InterPro"/>
</dbReference>
<keyword evidence="6 10" id="KW-0648">Protein biosynthesis</keyword>
<feature type="domain" description="Leucyl-tRNA synthetase editing" evidence="14">
    <location>
        <begin position="258"/>
        <end position="412"/>
    </location>
</feature>
<dbReference type="InterPro" id="IPR001412">
    <property type="entry name" value="aa-tRNA-synth_I_CS"/>
</dbReference>
<dbReference type="InterPro" id="IPR002302">
    <property type="entry name" value="Leu-tRNA-ligase"/>
</dbReference>
<evidence type="ECO:0000256" key="1">
    <source>
        <dbReference type="ARBA" id="ARBA00005594"/>
    </source>
</evidence>
<feature type="region of interest" description="Disordered" evidence="11">
    <location>
        <begin position="669"/>
        <end position="688"/>
    </location>
</feature>
<evidence type="ECO:0000256" key="9">
    <source>
        <dbReference type="ARBA" id="ARBA00047469"/>
    </source>
</evidence>
<proteinExistence type="inferred from homology"/>
<evidence type="ECO:0000256" key="11">
    <source>
        <dbReference type="SAM" id="MobiDB-lite"/>
    </source>
</evidence>
<dbReference type="GO" id="GO:0006429">
    <property type="term" value="P:leucyl-tRNA aminoacylation"/>
    <property type="evidence" value="ECO:0007669"/>
    <property type="project" value="InterPro"/>
</dbReference>
<dbReference type="Gene3D" id="1.10.730.10">
    <property type="entry name" value="Isoleucyl-tRNA Synthetase, Domain 1"/>
    <property type="match status" value="2"/>
</dbReference>
<dbReference type="EC" id="6.1.1.4" evidence="2"/>
<dbReference type="GO" id="GO:0005524">
    <property type="term" value="F:ATP binding"/>
    <property type="evidence" value="ECO:0007669"/>
    <property type="project" value="UniProtKB-KW"/>
</dbReference>
<dbReference type="FunFam" id="3.40.50.620:FF:000003">
    <property type="entry name" value="Leucine--tRNA ligase"/>
    <property type="match status" value="1"/>
</dbReference>
<dbReference type="SUPFAM" id="SSF52374">
    <property type="entry name" value="Nucleotidylyl transferase"/>
    <property type="match status" value="1"/>
</dbReference>
<evidence type="ECO:0000256" key="8">
    <source>
        <dbReference type="ARBA" id="ARBA00030520"/>
    </source>
</evidence>
<sequence length="1016" mass="114329">MRSFPRYGPLWTRAFWAFSRRAESRDFIRSASTTIPKINFAEIDAKWRRKWEENALASSSPSSKGAKKEYVLPMFPYPSGSLHLGHLRVYTIADVLARFKQMQGSHVIHAMGWDAFGLPAENAAIERGVDPSEWTKQNIIKMREQLTAMNGSWDWQREFATCDPYFYKHTQRLFLLLYENGLAYQANAVVNYDPVDKTVLANEQVDANGLSWRSGAKVEKKELKQWFLRITSFASQLYQDLDLLAANGWPSRVLAQQRHWLGPSKGHILRFDLALSENLRSDSAATEIKVFTTRIDTLRGVKFIGLSLQHPIVRELAVHDAKLREFITDAATFAPDSKDGYLLPGLTVKYPFLSPSGNAPDLPVYAVPYVSADYGTGAVMGVPAHDTRDHAFWRKHYGNEELQSVIAPVPREGERPEFPTLKPGTNNHDVPYTGRGLVQLPGEDASIHEKQLNFDQSITLKRMGELHDSSPHMENATFWRIRDWLISRQRYWGTPIPIIHCADCGPVPVLASDLPVELPKLSSSQLGGGNPLDDIHDWVNVSCPQCDRPAKRETDTMDTFMDSSWYFFRFADPHNSELPISPKAADAALPVDMYIGGVEHAILHLLYARFIAKFIHSKTALWPSGGDRNDEDGNQVLGHGEPFRRLITQEMVHGKTFTHPTTGRFLKSEEVDLSDPSKPTLKSTGETPTVSFQKMSKSKYNGVDPMLTIDEYGADVTRAHMLFQAPVDEVLEWDDHSIVGVERWFYRIWRLVHSLNFTEEELSIWLNNNDEQPHVANAKSSAASDSSLSKEEVQRFQRLRDEGDLYEQRAICLVTKTLQTNVTSLNTIVSDLIKYTNELVAHQIAFEKANLPGRKYNVLLKAALSRQVSTLCRLLAPVAPAFAEECMGVLQQGFKTRVTFKDGVFAPGIDDTGSVIQAWPEYDRAQLERLEKSLAGSKCTVQVNGKVKFAVQLNLGVQEKRDGLVDLVVEKLKQTEEGMSLLGKGFKGEGDAIRGKKVCRIVVVKGGQLVNFVVEK</sequence>
<organism evidence="15 16">
    <name type="scientific">Aulographum hederae CBS 113979</name>
    <dbReference type="NCBI Taxonomy" id="1176131"/>
    <lineage>
        <taxon>Eukaryota</taxon>
        <taxon>Fungi</taxon>
        <taxon>Dikarya</taxon>
        <taxon>Ascomycota</taxon>
        <taxon>Pezizomycotina</taxon>
        <taxon>Dothideomycetes</taxon>
        <taxon>Pleosporomycetidae</taxon>
        <taxon>Aulographales</taxon>
        <taxon>Aulographaceae</taxon>
    </lineage>
</organism>